<feature type="chain" id="PRO_5012686568" description="ASPIC/UnbV domain-containing protein" evidence="2">
    <location>
        <begin position="20"/>
        <end position="1090"/>
    </location>
</feature>
<gene>
    <name evidence="3" type="ORF">BUL40_10650</name>
</gene>
<dbReference type="RefSeq" id="WP_080319251.1">
    <property type="nucleotide sequence ID" value="NZ_MTBC01000006.1"/>
</dbReference>
<protein>
    <recommendedName>
        <fullName evidence="5">ASPIC/UnbV domain-containing protein</fullName>
    </recommendedName>
</protein>
<dbReference type="InterPro" id="IPR027039">
    <property type="entry name" value="Crtac1"/>
</dbReference>
<keyword evidence="4" id="KW-1185">Reference proteome</keyword>
<name>A0A1V6LQU8_9FLAO</name>
<dbReference type="InterPro" id="IPR013517">
    <property type="entry name" value="FG-GAP"/>
</dbReference>
<evidence type="ECO:0000313" key="4">
    <source>
        <dbReference type="Proteomes" id="UP000191680"/>
    </source>
</evidence>
<comment type="caution">
    <text evidence="3">The sequence shown here is derived from an EMBL/GenBank/DDBJ whole genome shotgun (WGS) entry which is preliminary data.</text>
</comment>
<dbReference type="InterPro" id="IPR028994">
    <property type="entry name" value="Integrin_alpha_N"/>
</dbReference>
<dbReference type="PANTHER" id="PTHR16026:SF0">
    <property type="entry name" value="CARTILAGE ACIDIC PROTEIN 1"/>
    <property type="match status" value="1"/>
</dbReference>
<dbReference type="Gene3D" id="2.130.10.130">
    <property type="entry name" value="Integrin alpha, N-terminal"/>
    <property type="match status" value="3"/>
</dbReference>
<proteinExistence type="predicted"/>
<sequence length="1090" mass="122334">MSRLLLLSFLIVLFTSCNKEENQNLTKRDSLFMLKDSNVTGIYFNNELTYTEDFNPYLYRNFYNGGGVAIGDINNDGLNDIYFTGNQVGNKLYLNKGNFTFQDITLKAGVACNNIWSTGATIVDVNGDGLQDIYVCKAGPPGGTNRANELFINQGDLTFKEEAKKYGLAVKGLSVQASFFDYDKDGDLDCYLLNNSLKAVGGFDLIKDQRTIPDKSGNGNKFFINDGGKFIEASEKVGIYTSNIGFGLGITLGDFNDDHWTDIFISNDFFERDYLYINKQDGTFSEQLEIYFSSISMGSMGADLADLNNDLKPELVVTEMLPLTEERRKTKTIYENWDKQQLAVKKGYFNQFSRNTLQTNLGNKNYVDISRASGIAGTEWSWSALFFDANNDGLKDVFISNGIYKDLLDRDYLSFEANDQVISEKIRNKEPDVIKKLIDAMPSQAVPNQMFQNNGGLNFTSVNTKWGLDKPSFSNGSVYSDLDNDGDLDLVVNNVNMPSFVYENTSKNHNNTLRLSLKQNGDNNQAIGAQFYFRKNGTTIKLEDNYITKGFQSSISSTLLVSMKKEELADSLYIVWPNNDLTAHALNWDLKQLTIQKEQHTILDINKLPPTNKERILIPADSLFAFEHKENVFSDFNKERLLPQMYSNEGPGIATADLNQDGITDVFVGGAKFQSSSLFLSNGAKDFLENTTFFEPDNRSEVTKAIFIDADNDGDQDLYVGHGGKAFANQATELDDVLYLNDRNSFTKSKLQPKFPKKINTGAIAKGDIDNDGDIDLVVGERFITATYGLPGSIYILRNNGNGQFTVESPKELKDIGMITSLLLQDINDDQKLDIVAAGEWMSPKIFLYANESYKDATSTYGLANQNGLWTSLFLQDVDKDGDLDLLAGNIGTNNFFSNDMKMYVGDFDHNGFVEQIICKELNGLYFPIVDKDELIAQIPSLKKKFVYYKDYANTDISQFFSPEVLKNARNLSLTTLESTLFINDGDKFTAQTLPQPLQLSPIYTIKAIDIDEDGEMDLIFGGNQFLVKPQFGSYDASRGWVIFGTKNGNLEGKPISLQIKGQIRDFAWIKNRLTVFLNNQKVMFYDVKK</sequence>
<accession>A0A1V6LQU8</accession>
<evidence type="ECO:0000256" key="2">
    <source>
        <dbReference type="SAM" id="SignalP"/>
    </source>
</evidence>
<keyword evidence="1 2" id="KW-0732">Signal</keyword>
<evidence type="ECO:0000256" key="1">
    <source>
        <dbReference type="ARBA" id="ARBA00022729"/>
    </source>
</evidence>
<dbReference type="EMBL" id="MTBC01000006">
    <property type="protein sequence ID" value="OQD42571.1"/>
    <property type="molecule type" value="Genomic_DNA"/>
</dbReference>
<feature type="signal peptide" evidence="2">
    <location>
        <begin position="1"/>
        <end position="19"/>
    </location>
</feature>
<dbReference type="PANTHER" id="PTHR16026">
    <property type="entry name" value="CARTILAGE ACIDIC PROTEIN 1"/>
    <property type="match status" value="1"/>
</dbReference>
<dbReference type="OrthoDB" id="9816120at2"/>
<evidence type="ECO:0008006" key="5">
    <source>
        <dbReference type="Google" id="ProtNLM"/>
    </source>
</evidence>
<evidence type="ECO:0000313" key="3">
    <source>
        <dbReference type="EMBL" id="OQD42571.1"/>
    </source>
</evidence>
<dbReference type="PROSITE" id="PS51257">
    <property type="entry name" value="PROKAR_LIPOPROTEIN"/>
    <property type="match status" value="1"/>
</dbReference>
<dbReference type="AlphaFoldDB" id="A0A1V6LQU8"/>
<dbReference type="Proteomes" id="UP000191680">
    <property type="component" value="Unassembled WGS sequence"/>
</dbReference>
<dbReference type="Pfam" id="PF13517">
    <property type="entry name" value="FG-GAP_3"/>
    <property type="match status" value="4"/>
</dbReference>
<dbReference type="SUPFAM" id="SSF69318">
    <property type="entry name" value="Integrin alpha N-terminal domain"/>
    <property type="match status" value="3"/>
</dbReference>
<organism evidence="3 4">
    <name type="scientific">Croceivirga radicis</name>
    <dbReference type="NCBI Taxonomy" id="1929488"/>
    <lineage>
        <taxon>Bacteria</taxon>
        <taxon>Pseudomonadati</taxon>
        <taxon>Bacteroidota</taxon>
        <taxon>Flavobacteriia</taxon>
        <taxon>Flavobacteriales</taxon>
        <taxon>Flavobacteriaceae</taxon>
        <taxon>Croceivirga</taxon>
    </lineage>
</organism>
<reference evidence="3 4" key="1">
    <citation type="submission" date="2016-12" db="EMBL/GenBank/DDBJ databases">
        <authorList>
            <person name="Song W.-J."/>
            <person name="Kurnit D.M."/>
        </authorList>
    </citation>
    <scope>NUCLEOTIDE SEQUENCE [LARGE SCALE GENOMIC DNA]</scope>
    <source>
        <strain evidence="3 4">HSG9</strain>
    </source>
</reference>